<comment type="caution">
    <text evidence="1">The sequence shown here is derived from an EMBL/GenBank/DDBJ whole genome shotgun (WGS) entry which is preliminary data.</text>
</comment>
<dbReference type="EMBL" id="JADOGI010000015">
    <property type="protein sequence ID" value="MBF8185570.1"/>
    <property type="molecule type" value="Genomic_DNA"/>
</dbReference>
<dbReference type="SUPFAM" id="SSF48452">
    <property type="entry name" value="TPR-like"/>
    <property type="match status" value="1"/>
</dbReference>
<dbReference type="InterPro" id="IPR027417">
    <property type="entry name" value="P-loop_NTPase"/>
</dbReference>
<dbReference type="SUPFAM" id="SSF52540">
    <property type="entry name" value="P-loop containing nucleoside triphosphate hydrolases"/>
    <property type="match status" value="1"/>
</dbReference>
<gene>
    <name evidence="1" type="ORF">ITP53_07435</name>
</gene>
<protein>
    <submittedName>
        <fullName evidence="1">Aminoglycoside phosphotransferase family protein</fullName>
    </submittedName>
</protein>
<organism evidence="1 2">
    <name type="scientific">Nonomuraea cypriaca</name>
    <dbReference type="NCBI Taxonomy" id="1187855"/>
    <lineage>
        <taxon>Bacteria</taxon>
        <taxon>Bacillati</taxon>
        <taxon>Actinomycetota</taxon>
        <taxon>Actinomycetes</taxon>
        <taxon>Streptosporangiales</taxon>
        <taxon>Streptosporangiaceae</taxon>
        <taxon>Nonomuraea</taxon>
    </lineage>
</organism>
<name>A0A931EWU2_9ACTN</name>
<evidence type="ECO:0000313" key="2">
    <source>
        <dbReference type="Proteomes" id="UP000605361"/>
    </source>
</evidence>
<dbReference type="InterPro" id="IPR011990">
    <property type="entry name" value="TPR-like_helical_dom_sf"/>
</dbReference>
<dbReference type="RefSeq" id="WP_195894552.1">
    <property type="nucleotide sequence ID" value="NZ_JADOGI010000015.1"/>
</dbReference>
<dbReference type="Proteomes" id="UP000605361">
    <property type="component" value="Unassembled WGS sequence"/>
</dbReference>
<dbReference type="Gene3D" id="1.25.40.10">
    <property type="entry name" value="Tetratricopeptide repeat domain"/>
    <property type="match status" value="1"/>
</dbReference>
<accession>A0A931EWU2</accession>
<dbReference type="AlphaFoldDB" id="A0A931EWU2"/>
<keyword evidence="2" id="KW-1185">Reference proteome</keyword>
<sequence>MPLEPRFRRVAALHRRFVDREAAFEAFSEEHSKVGRGPRILNVTGVGGIGKSRLLREFGGRVKDTHRVATLDLQVPAHRHQEDALAVLRVQLGERGVRFDQYDIAYAVLWQRLHPHLGLTRAELPFIEHSEVLSELLDTAAGVPVFGTAVSLLKLMDKGNATRKRRRHLQQNETLRQLDLLPGAELVDAVTYMFAEDLRAGSEGKPYVLFVDAYEASGRADGSDVWLRDLAAQLDRGLTVIASREALGWEVYDADWREVIREFPIEGLPMEARMELLSDGGVSDPVQREVIAQASVGLPFYLHLATDSRGSGHVVSQDEIAQRFLEHVSAEERRYLQLLSVARTFDYDLFHGLAAAFQLPGGRLAWEGLTAYSFVYPAAGGGFQLHRLMADMLRGRLSPAMADDAHSALYLLWSERATDAVGMREAAYHGLYAGAISDGDLLVYADRITACGGTQGVAGLISDLQDHLGGGGDPALEEAAACLAAEAAVLLGDSDRINELTPDASWRLDTEAGARLAVAAGHGRRIAGQTTRALRIYSDVLDVHTGPARWPAGLWAADLHMAQGRFRRAFELVEQVTRECPEDAGVLRGDLARLLHLALRFSYDFTAADRQLQEAARHYQKAGTIVGEALITTNRAELLAWTDPFAAVAVARKAVEANTDLGAIHEVGKAYSALGQAFLTLGRLDEAADALDSACVALEKARYRSGRARAELLRACLHARCQEPDQAAASARWAVDELVDAEVYPTLIVVADRLLAAVNRRDERVSTAARQAWAAIEPIDSRDALEDRMTHYLRGLLG</sequence>
<proteinExistence type="predicted"/>
<reference evidence="1" key="1">
    <citation type="submission" date="2020-11" db="EMBL/GenBank/DDBJ databases">
        <title>Whole-genome analyses of Nonomuraea sp. K274.</title>
        <authorList>
            <person name="Veyisoglu A."/>
        </authorList>
    </citation>
    <scope>NUCLEOTIDE SEQUENCE</scope>
    <source>
        <strain evidence="1">K274</strain>
    </source>
</reference>
<evidence type="ECO:0000313" key="1">
    <source>
        <dbReference type="EMBL" id="MBF8185570.1"/>
    </source>
</evidence>